<protein>
    <submittedName>
        <fullName evidence="1">Uncharacterized protein</fullName>
    </submittedName>
</protein>
<gene>
    <name evidence="1" type="ORF">K458DRAFT_195011</name>
</gene>
<sequence length="227" mass="26206">MTQYPSAVSRVFSIHELTETILLRAYNLSIPAPTLSPNPKAANSTEYKQAFLLPAKAHSAGMRWLLCTANRVNRFWNTVLSTSPTLQQHLFFQWRGTQRDRDVKFNPLLASTFTWGYFTYNNKICPDDLYTETSKFREAIVYPAASWRKMFPVVPPVRYMYVDQRLHTEQGIGTGHIDLDGVLQNDGLRMGMLFDVAEEWKKPFYGSSFNLAWMGDVDVHTFHRPDK</sequence>
<keyword evidence="2" id="KW-1185">Reference proteome</keyword>
<dbReference type="AlphaFoldDB" id="A0A6G1IDJ6"/>
<reference evidence="1" key="1">
    <citation type="journal article" date="2020" name="Stud. Mycol.">
        <title>101 Dothideomycetes genomes: a test case for predicting lifestyles and emergence of pathogens.</title>
        <authorList>
            <person name="Haridas S."/>
            <person name="Albert R."/>
            <person name="Binder M."/>
            <person name="Bloem J."/>
            <person name="Labutti K."/>
            <person name="Salamov A."/>
            <person name="Andreopoulos B."/>
            <person name="Baker S."/>
            <person name="Barry K."/>
            <person name="Bills G."/>
            <person name="Bluhm B."/>
            <person name="Cannon C."/>
            <person name="Castanera R."/>
            <person name="Culley D."/>
            <person name="Daum C."/>
            <person name="Ezra D."/>
            <person name="Gonzalez J."/>
            <person name="Henrissat B."/>
            <person name="Kuo A."/>
            <person name="Liang C."/>
            <person name="Lipzen A."/>
            <person name="Lutzoni F."/>
            <person name="Magnuson J."/>
            <person name="Mondo S."/>
            <person name="Nolan M."/>
            <person name="Ohm R."/>
            <person name="Pangilinan J."/>
            <person name="Park H.-J."/>
            <person name="Ramirez L."/>
            <person name="Alfaro M."/>
            <person name="Sun H."/>
            <person name="Tritt A."/>
            <person name="Yoshinaga Y."/>
            <person name="Zwiers L.-H."/>
            <person name="Turgeon B."/>
            <person name="Goodwin S."/>
            <person name="Spatafora J."/>
            <person name="Crous P."/>
            <person name="Grigoriev I."/>
        </authorList>
    </citation>
    <scope>NUCLEOTIDE SEQUENCE</scope>
    <source>
        <strain evidence="1">CBS 122367</strain>
    </source>
</reference>
<name>A0A6G1IDJ6_9PLEO</name>
<evidence type="ECO:0000313" key="2">
    <source>
        <dbReference type="Proteomes" id="UP000799291"/>
    </source>
</evidence>
<accession>A0A6G1IDJ6</accession>
<dbReference type="Proteomes" id="UP000799291">
    <property type="component" value="Unassembled WGS sequence"/>
</dbReference>
<proteinExistence type="predicted"/>
<dbReference type="EMBL" id="MU005641">
    <property type="protein sequence ID" value="KAF2676041.1"/>
    <property type="molecule type" value="Genomic_DNA"/>
</dbReference>
<evidence type="ECO:0000313" key="1">
    <source>
        <dbReference type="EMBL" id="KAF2676041.1"/>
    </source>
</evidence>
<organism evidence="1 2">
    <name type="scientific">Lentithecium fluviatile CBS 122367</name>
    <dbReference type="NCBI Taxonomy" id="1168545"/>
    <lineage>
        <taxon>Eukaryota</taxon>
        <taxon>Fungi</taxon>
        <taxon>Dikarya</taxon>
        <taxon>Ascomycota</taxon>
        <taxon>Pezizomycotina</taxon>
        <taxon>Dothideomycetes</taxon>
        <taxon>Pleosporomycetidae</taxon>
        <taxon>Pleosporales</taxon>
        <taxon>Massarineae</taxon>
        <taxon>Lentitheciaceae</taxon>
        <taxon>Lentithecium</taxon>
    </lineage>
</organism>
<dbReference type="OrthoDB" id="3800738at2759"/>